<feature type="region of interest" description="Disordered" evidence="1">
    <location>
        <begin position="15"/>
        <end position="35"/>
    </location>
</feature>
<reference evidence="2" key="1">
    <citation type="submission" date="2023-03" db="EMBL/GenBank/DDBJ databases">
        <title>Chromosome-scale reference genome and RAD-based genetic map of yellow starthistle (Centaurea solstitialis) reveal putative structural variation and QTLs associated with invader traits.</title>
        <authorList>
            <person name="Reatini B."/>
            <person name="Cang F.A."/>
            <person name="Jiang Q."/>
            <person name="Mckibben M.T.W."/>
            <person name="Barker M.S."/>
            <person name="Rieseberg L.H."/>
            <person name="Dlugosch K.M."/>
        </authorList>
    </citation>
    <scope>NUCLEOTIDE SEQUENCE</scope>
    <source>
        <strain evidence="2">CAN-66</strain>
        <tissue evidence="2">Leaf</tissue>
    </source>
</reference>
<dbReference type="AlphaFoldDB" id="A0AA38TT99"/>
<comment type="caution">
    <text evidence="2">The sequence shown here is derived from an EMBL/GenBank/DDBJ whole genome shotgun (WGS) entry which is preliminary data.</text>
</comment>
<proteinExistence type="predicted"/>
<dbReference type="Proteomes" id="UP001172457">
    <property type="component" value="Chromosome 2"/>
</dbReference>
<evidence type="ECO:0000313" key="3">
    <source>
        <dbReference type="Proteomes" id="UP001172457"/>
    </source>
</evidence>
<organism evidence="2 3">
    <name type="scientific">Centaurea solstitialis</name>
    <name type="common">yellow star-thistle</name>
    <dbReference type="NCBI Taxonomy" id="347529"/>
    <lineage>
        <taxon>Eukaryota</taxon>
        <taxon>Viridiplantae</taxon>
        <taxon>Streptophyta</taxon>
        <taxon>Embryophyta</taxon>
        <taxon>Tracheophyta</taxon>
        <taxon>Spermatophyta</taxon>
        <taxon>Magnoliopsida</taxon>
        <taxon>eudicotyledons</taxon>
        <taxon>Gunneridae</taxon>
        <taxon>Pentapetalae</taxon>
        <taxon>asterids</taxon>
        <taxon>campanulids</taxon>
        <taxon>Asterales</taxon>
        <taxon>Asteraceae</taxon>
        <taxon>Carduoideae</taxon>
        <taxon>Cardueae</taxon>
        <taxon>Centaureinae</taxon>
        <taxon>Centaurea</taxon>
    </lineage>
</organism>
<feature type="compositionally biased region" description="Basic and acidic residues" evidence="1">
    <location>
        <begin position="15"/>
        <end position="26"/>
    </location>
</feature>
<protein>
    <submittedName>
        <fullName evidence="2">Uncharacterized protein</fullName>
    </submittedName>
</protein>
<evidence type="ECO:0000313" key="2">
    <source>
        <dbReference type="EMBL" id="KAJ9560575.1"/>
    </source>
</evidence>
<sequence length="153" mass="17205">MVWIVDDWELEEVGDDRGFGGEETGRRRGLCTGQDGAGRVGKQEIRSDFGGKKQPRMWLYGVRVTGPGVCGFRSRPADEEMMAAIMPIARYVVSFKGGWYGIRLIHSDFDFTLLASALIIITHRSPVLENLHKINDAFKAFNELKEIKLAVCR</sequence>
<keyword evidence="3" id="KW-1185">Reference proteome</keyword>
<gene>
    <name evidence="2" type="ORF">OSB04_005735</name>
</gene>
<dbReference type="EMBL" id="JARYMX010000002">
    <property type="protein sequence ID" value="KAJ9560575.1"/>
    <property type="molecule type" value="Genomic_DNA"/>
</dbReference>
<name>A0AA38TT99_9ASTR</name>
<evidence type="ECO:0000256" key="1">
    <source>
        <dbReference type="SAM" id="MobiDB-lite"/>
    </source>
</evidence>
<accession>A0AA38TT99</accession>